<feature type="transmembrane region" description="Helical" evidence="1">
    <location>
        <begin position="7"/>
        <end position="27"/>
    </location>
</feature>
<dbReference type="AlphaFoldDB" id="A0A4Y9FHT5"/>
<dbReference type="RefSeq" id="WP_135259327.1">
    <property type="nucleotide sequence ID" value="NZ_SJZF01000001.1"/>
</dbReference>
<evidence type="ECO:0000313" key="3">
    <source>
        <dbReference type="Proteomes" id="UP000297668"/>
    </source>
</evidence>
<accession>A0A4Y9FHT5</accession>
<proteinExistence type="predicted"/>
<keyword evidence="1" id="KW-0812">Transmembrane</keyword>
<reference evidence="2 3" key="1">
    <citation type="submission" date="2019-03" db="EMBL/GenBank/DDBJ databases">
        <title>Thermus tengchongensis species for the arsenic transformation mechanism.</title>
        <authorList>
            <person name="Yuan G.C."/>
        </authorList>
    </citation>
    <scope>NUCLEOTIDE SEQUENCE [LARGE SCALE GENOMIC DNA]</scope>
    <source>
        <strain evidence="2 3">15W</strain>
    </source>
</reference>
<sequence>MRKGFALVSTLIFLTVLMVLLTAYFVLTRIELGTTVASARQTTGFYAAEAGLNLRAEEVRQKFEGYRMPTGTSPAPTNPCQGGNQGSGDFGCKTFSFQGRQVVTYVTEDPQNANPSLRRKVVPPGEPYQGLMMEEYVYTTLSEAKGPDGRTEAILEMRFKNRLIPLFQFAVFYENDLEFNRTAPMTLNGPVHTNRDLYLDAGRPSSTLQINGRVTAAGRIWRGDKANRDSGGNVQVFDGTSLRTVNATGGLREVPENELGQWNGWMQARQPRLTPPRPATFDPPWRGGVPLSERLYWNRAEVRVVLNLNAVVPTVELRTPENTVLPLFGGATAAVCGLGFSNSFYNNRERQYIQMLEVDLQALLTCLRLGRVLAPNGSLIPLDDDTDGGLVLFLTVQGPDSDRVNNYGVRVRNAATLAASDGTPVRGITLVTDQALYIQGDFNAQNWRPAALISDSINLLSNAWGNSTGYPAYRDCFGGANRLQGDQKSNPNCRNRGYGFPGGDNHNDTNRWLPQAANTTVNAAVLTGASITPTQGGQGGGGVHNIFRFHEHWGGNTSTCCNGAVSYTTATFTFQGSIVSLWEPRNVNGAFFVGPPWYQPPNRNWGFDTRFSEFQNLPPLTPMAVYLKQERFLRYFER</sequence>
<keyword evidence="1" id="KW-0472">Membrane</keyword>
<organism evidence="2 3">
    <name type="scientific">Thermus tengchongensis</name>
    <dbReference type="NCBI Taxonomy" id="1214928"/>
    <lineage>
        <taxon>Bacteria</taxon>
        <taxon>Thermotogati</taxon>
        <taxon>Deinococcota</taxon>
        <taxon>Deinococci</taxon>
        <taxon>Thermales</taxon>
        <taxon>Thermaceae</taxon>
        <taxon>Thermus</taxon>
    </lineage>
</organism>
<gene>
    <name evidence="2" type="ORF">E0687_00820</name>
</gene>
<protein>
    <submittedName>
        <fullName evidence="2">Uncharacterized protein</fullName>
    </submittedName>
</protein>
<evidence type="ECO:0000313" key="2">
    <source>
        <dbReference type="EMBL" id="TFU27758.1"/>
    </source>
</evidence>
<keyword evidence="1" id="KW-1133">Transmembrane helix</keyword>
<comment type="caution">
    <text evidence="2">The sequence shown here is derived from an EMBL/GenBank/DDBJ whole genome shotgun (WGS) entry which is preliminary data.</text>
</comment>
<evidence type="ECO:0000256" key="1">
    <source>
        <dbReference type="SAM" id="Phobius"/>
    </source>
</evidence>
<name>A0A4Y9FHT5_9DEIN</name>
<dbReference type="EMBL" id="SJZF01000001">
    <property type="protein sequence ID" value="TFU27758.1"/>
    <property type="molecule type" value="Genomic_DNA"/>
</dbReference>
<dbReference type="Proteomes" id="UP000297668">
    <property type="component" value="Unassembled WGS sequence"/>
</dbReference>